<protein>
    <submittedName>
        <fullName evidence="6">High mobility group box domain-containing protein</fullName>
    </submittedName>
</protein>
<evidence type="ECO:0000313" key="6">
    <source>
        <dbReference type="EMBL" id="KAF8894944.1"/>
    </source>
</evidence>
<keyword evidence="7" id="KW-1185">Reference proteome</keyword>
<keyword evidence="3" id="KW-0539">Nucleus</keyword>
<dbReference type="Gene3D" id="1.10.30.10">
    <property type="entry name" value="High mobility group box domain"/>
    <property type="match status" value="1"/>
</dbReference>
<dbReference type="GO" id="GO:0005634">
    <property type="term" value="C:nucleus"/>
    <property type="evidence" value="ECO:0007669"/>
    <property type="project" value="UniProtKB-UniRule"/>
</dbReference>
<dbReference type="GO" id="GO:0001228">
    <property type="term" value="F:DNA-binding transcription activator activity, RNA polymerase II-specific"/>
    <property type="evidence" value="ECO:0007669"/>
    <property type="project" value="TreeGrafter"/>
</dbReference>
<evidence type="ECO:0000256" key="4">
    <source>
        <dbReference type="SAM" id="MobiDB-lite"/>
    </source>
</evidence>
<feature type="domain" description="HMG box" evidence="5">
    <location>
        <begin position="1"/>
        <end position="71"/>
    </location>
</feature>
<reference evidence="6" key="1">
    <citation type="submission" date="2020-11" db="EMBL/GenBank/DDBJ databases">
        <authorList>
            <consortium name="DOE Joint Genome Institute"/>
            <person name="Ahrendt S."/>
            <person name="Riley R."/>
            <person name="Andreopoulos W."/>
            <person name="LaButti K."/>
            <person name="Pangilinan J."/>
            <person name="Ruiz-duenas F.J."/>
            <person name="Barrasa J.M."/>
            <person name="Sanchez-Garcia M."/>
            <person name="Camarero S."/>
            <person name="Miyauchi S."/>
            <person name="Serrano A."/>
            <person name="Linde D."/>
            <person name="Babiker R."/>
            <person name="Drula E."/>
            <person name="Ayuso-Fernandez I."/>
            <person name="Pacheco R."/>
            <person name="Padilla G."/>
            <person name="Ferreira P."/>
            <person name="Barriuso J."/>
            <person name="Kellner H."/>
            <person name="Castanera R."/>
            <person name="Alfaro M."/>
            <person name="Ramirez L."/>
            <person name="Pisabarro A.G."/>
            <person name="Kuo A."/>
            <person name="Tritt A."/>
            <person name="Lipzen A."/>
            <person name="He G."/>
            <person name="Yan M."/>
            <person name="Ng V."/>
            <person name="Cullen D."/>
            <person name="Martin F."/>
            <person name="Rosso M.-N."/>
            <person name="Henrissat B."/>
            <person name="Hibbett D."/>
            <person name="Martinez A.T."/>
            <person name="Grigoriev I.V."/>
        </authorList>
    </citation>
    <scope>NUCLEOTIDE SEQUENCE</scope>
    <source>
        <strain evidence="6">AH 44721</strain>
    </source>
</reference>
<accession>A0A9P5TLR4</accession>
<evidence type="ECO:0000259" key="5">
    <source>
        <dbReference type="PROSITE" id="PS50118"/>
    </source>
</evidence>
<feature type="non-terminal residue" evidence="6">
    <location>
        <position position="80"/>
    </location>
</feature>
<proteinExistence type="predicted"/>
<dbReference type="Proteomes" id="UP000724874">
    <property type="component" value="Unassembled WGS sequence"/>
</dbReference>
<feature type="non-terminal residue" evidence="6">
    <location>
        <position position="1"/>
    </location>
</feature>
<sequence>PRPPNSWILYRAHALKNLPPPGPGEGRRSQSEVSALVSNMWRHESESTKSHFERLAEEAKAQHKIQFPDYRYQPKKKEEK</sequence>
<keyword evidence="2" id="KW-0804">Transcription</keyword>
<dbReference type="Pfam" id="PF00505">
    <property type="entry name" value="HMG_box"/>
    <property type="match status" value="1"/>
</dbReference>
<evidence type="ECO:0000256" key="2">
    <source>
        <dbReference type="ARBA" id="ARBA00023163"/>
    </source>
</evidence>
<dbReference type="OrthoDB" id="6247875at2759"/>
<feature type="region of interest" description="Disordered" evidence="4">
    <location>
        <begin position="58"/>
        <end position="80"/>
    </location>
</feature>
<dbReference type="SUPFAM" id="SSF47095">
    <property type="entry name" value="HMG-box"/>
    <property type="match status" value="1"/>
</dbReference>
<dbReference type="GO" id="GO:0030154">
    <property type="term" value="P:cell differentiation"/>
    <property type="evidence" value="ECO:0007669"/>
    <property type="project" value="TreeGrafter"/>
</dbReference>
<gene>
    <name evidence="6" type="ORF">CPB84DRAFT_1667326</name>
</gene>
<keyword evidence="1 3" id="KW-0238">DNA-binding</keyword>
<dbReference type="InterPro" id="IPR036910">
    <property type="entry name" value="HMG_box_dom_sf"/>
</dbReference>
<dbReference type="AlphaFoldDB" id="A0A9P5TLR4"/>
<dbReference type="PROSITE" id="PS50118">
    <property type="entry name" value="HMG_BOX_2"/>
    <property type="match status" value="1"/>
</dbReference>
<dbReference type="GO" id="GO:0000978">
    <property type="term" value="F:RNA polymerase II cis-regulatory region sequence-specific DNA binding"/>
    <property type="evidence" value="ECO:0007669"/>
    <property type="project" value="TreeGrafter"/>
</dbReference>
<dbReference type="SMART" id="SM00398">
    <property type="entry name" value="HMG"/>
    <property type="match status" value="1"/>
</dbReference>
<feature type="DNA-binding region" description="HMG box" evidence="3">
    <location>
        <begin position="1"/>
        <end position="71"/>
    </location>
</feature>
<dbReference type="InterPro" id="IPR009071">
    <property type="entry name" value="HMG_box_dom"/>
</dbReference>
<dbReference type="CDD" id="cd01389">
    <property type="entry name" value="HMG-box_ROX1-like"/>
    <property type="match status" value="1"/>
</dbReference>
<dbReference type="PANTHER" id="PTHR10270:SF161">
    <property type="entry name" value="SEX-DETERMINING REGION Y PROTEIN"/>
    <property type="match status" value="1"/>
</dbReference>
<dbReference type="InterPro" id="IPR050140">
    <property type="entry name" value="SRY-related_HMG-box_TF-like"/>
</dbReference>
<name>A0A9P5TLR4_GYMJU</name>
<evidence type="ECO:0000256" key="1">
    <source>
        <dbReference type="ARBA" id="ARBA00023125"/>
    </source>
</evidence>
<dbReference type="EMBL" id="JADNYJ010000063">
    <property type="protein sequence ID" value="KAF8894944.1"/>
    <property type="molecule type" value="Genomic_DNA"/>
</dbReference>
<dbReference type="PANTHER" id="PTHR10270">
    <property type="entry name" value="SOX TRANSCRIPTION FACTOR"/>
    <property type="match status" value="1"/>
</dbReference>
<organism evidence="6 7">
    <name type="scientific">Gymnopilus junonius</name>
    <name type="common">Spectacular rustgill mushroom</name>
    <name type="synonym">Gymnopilus spectabilis subsp. junonius</name>
    <dbReference type="NCBI Taxonomy" id="109634"/>
    <lineage>
        <taxon>Eukaryota</taxon>
        <taxon>Fungi</taxon>
        <taxon>Dikarya</taxon>
        <taxon>Basidiomycota</taxon>
        <taxon>Agaricomycotina</taxon>
        <taxon>Agaricomycetes</taxon>
        <taxon>Agaricomycetidae</taxon>
        <taxon>Agaricales</taxon>
        <taxon>Agaricineae</taxon>
        <taxon>Hymenogastraceae</taxon>
        <taxon>Gymnopilus</taxon>
    </lineage>
</organism>
<evidence type="ECO:0000256" key="3">
    <source>
        <dbReference type="PROSITE-ProRule" id="PRU00267"/>
    </source>
</evidence>
<evidence type="ECO:0000313" key="7">
    <source>
        <dbReference type="Proteomes" id="UP000724874"/>
    </source>
</evidence>
<comment type="caution">
    <text evidence="6">The sequence shown here is derived from an EMBL/GenBank/DDBJ whole genome shotgun (WGS) entry which is preliminary data.</text>
</comment>